<dbReference type="EMBL" id="BMLW01000027">
    <property type="protein sequence ID" value="GGP17184.1"/>
    <property type="molecule type" value="Genomic_DNA"/>
</dbReference>
<accession>A0ABQ2P3F9</accession>
<dbReference type="InterPro" id="IPR001387">
    <property type="entry name" value="Cro/C1-type_HTH"/>
</dbReference>
<organism evidence="2 3">
    <name type="scientific">Oceanobacillus neutriphilus</name>
    <dbReference type="NCBI Taxonomy" id="531815"/>
    <lineage>
        <taxon>Bacteria</taxon>
        <taxon>Bacillati</taxon>
        <taxon>Bacillota</taxon>
        <taxon>Bacilli</taxon>
        <taxon>Bacillales</taxon>
        <taxon>Bacillaceae</taxon>
        <taxon>Oceanobacillus</taxon>
    </lineage>
</organism>
<reference evidence="3" key="1">
    <citation type="journal article" date="2019" name="Int. J. Syst. Evol. Microbiol.">
        <title>The Global Catalogue of Microorganisms (GCM) 10K type strain sequencing project: providing services to taxonomists for standard genome sequencing and annotation.</title>
        <authorList>
            <consortium name="The Broad Institute Genomics Platform"/>
            <consortium name="The Broad Institute Genome Sequencing Center for Infectious Disease"/>
            <person name="Wu L."/>
            <person name="Ma J."/>
        </authorList>
    </citation>
    <scope>NUCLEOTIDE SEQUENCE [LARGE SCALE GENOMIC DNA]</scope>
    <source>
        <strain evidence="3">CGMCC 1.7693</strain>
    </source>
</reference>
<evidence type="ECO:0000259" key="1">
    <source>
        <dbReference type="PROSITE" id="PS50943"/>
    </source>
</evidence>
<gene>
    <name evidence="2" type="ORF">GCM10011346_52100</name>
</gene>
<dbReference type="Proteomes" id="UP000641206">
    <property type="component" value="Unassembled WGS sequence"/>
</dbReference>
<dbReference type="InterPro" id="IPR010982">
    <property type="entry name" value="Lambda_DNA-bd_dom_sf"/>
</dbReference>
<sequence length="90" mass="9933">MDVAGALKTMRERAGFSQEEMGEHMFTSKSSICRMEAGKIALKFHDVLRWCKITDNAEAWMAMYAAFDIAAQVTPLTQIITGFITLGGIA</sequence>
<evidence type="ECO:0000313" key="3">
    <source>
        <dbReference type="Proteomes" id="UP000641206"/>
    </source>
</evidence>
<feature type="domain" description="HTH cro/C1-type" evidence="1">
    <location>
        <begin position="7"/>
        <end position="61"/>
    </location>
</feature>
<dbReference type="PROSITE" id="PS50943">
    <property type="entry name" value="HTH_CROC1"/>
    <property type="match status" value="1"/>
</dbReference>
<proteinExistence type="predicted"/>
<comment type="caution">
    <text evidence="2">The sequence shown here is derived from an EMBL/GenBank/DDBJ whole genome shotgun (WGS) entry which is preliminary data.</text>
</comment>
<keyword evidence="3" id="KW-1185">Reference proteome</keyword>
<protein>
    <recommendedName>
        <fullName evidence="1">HTH cro/C1-type domain-containing protein</fullName>
    </recommendedName>
</protein>
<dbReference type="Pfam" id="PF13560">
    <property type="entry name" value="HTH_31"/>
    <property type="match status" value="1"/>
</dbReference>
<dbReference type="RefSeq" id="WP_188738681.1">
    <property type="nucleotide sequence ID" value="NZ_BMLW01000027.1"/>
</dbReference>
<evidence type="ECO:0000313" key="2">
    <source>
        <dbReference type="EMBL" id="GGP17184.1"/>
    </source>
</evidence>
<dbReference type="SUPFAM" id="SSF47413">
    <property type="entry name" value="lambda repressor-like DNA-binding domains"/>
    <property type="match status" value="1"/>
</dbReference>
<dbReference type="Gene3D" id="1.10.260.40">
    <property type="entry name" value="lambda repressor-like DNA-binding domains"/>
    <property type="match status" value="1"/>
</dbReference>
<name>A0ABQ2P3F9_9BACI</name>
<dbReference type="CDD" id="cd00093">
    <property type="entry name" value="HTH_XRE"/>
    <property type="match status" value="1"/>
</dbReference>